<proteinExistence type="predicted"/>
<protein>
    <submittedName>
        <fullName evidence="1">Uncharacterized protein</fullName>
    </submittedName>
</protein>
<dbReference type="Proteomes" id="UP000499080">
    <property type="component" value="Unassembled WGS sequence"/>
</dbReference>
<evidence type="ECO:0000313" key="2">
    <source>
        <dbReference type="Proteomes" id="UP000499080"/>
    </source>
</evidence>
<comment type="caution">
    <text evidence="1">The sequence shown here is derived from an EMBL/GenBank/DDBJ whole genome shotgun (WGS) entry which is preliminary data.</text>
</comment>
<reference evidence="1 2" key="1">
    <citation type="journal article" date="2019" name="Sci. Rep.">
        <title>Orb-weaving spider Araneus ventricosus genome elucidates the spidroin gene catalogue.</title>
        <authorList>
            <person name="Kono N."/>
            <person name="Nakamura H."/>
            <person name="Ohtoshi R."/>
            <person name="Moran D.A.P."/>
            <person name="Shinohara A."/>
            <person name="Yoshida Y."/>
            <person name="Fujiwara M."/>
            <person name="Mori M."/>
            <person name="Tomita M."/>
            <person name="Arakawa K."/>
        </authorList>
    </citation>
    <scope>NUCLEOTIDE SEQUENCE [LARGE SCALE GENOMIC DNA]</scope>
</reference>
<gene>
    <name evidence="1" type="ORF">AVEN_169232_1</name>
</gene>
<dbReference type="EMBL" id="BGPR01038528">
    <property type="protein sequence ID" value="GBO14387.1"/>
    <property type="molecule type" value="Genomic_DNA"/>
</dbReference>
<dbReference type="AlphaFoldDB" id="A0A4Y2USF1"/>
<evidence type="ECO:0000313" key="1">
    <source>
        <dbReference type="EMBL" id="GBO14387.1"/>
    </source>
</evidence>
<keyword evidence="2" id="KW-1185">Reference proteome</keyword>
<name>A0A4Y2USF1_ARAVE</name>
<organism evidence="1 2">
    <name type="scientific">Araneus ventricosus</name>
    <name type="common">Orbweaver spider</name>
    <name type="synonym">Epeira ventricosa</name>
    <dbReference type="NCBI Taxonomy" id="182803"/>
    <lineage>
        <taxon>Eukaryota</taxon>
        <taxon>Metazoa</taxon>
        <taxon>Ecdysozoa</taxon>
        <taxon>Arthropoda</taxon>
        <taxon>Chelicerata</taxon>
        <taxon>Arachnida</taxon>
        <taxon>Araneae</taxon>
        <taxon>Araneomorphae</taxon>
        <taxon>Entelegynae</taxon>
        <taxon>Araneoidea</taxon>
        <taxon>Araneidae</taxon>
        <taxon>Araneus</taxon>
    </lineage>
</organism>
<accession>A0A4Y2USF1</accession>
<sequence length="90" mass="10641">MSRKRYKFEIHYRFETFVPSYLEWGRVKTATVQAQLAVQKLPFLKEKKRMGFFGMTQTRDVNPMIDVSVYPSGIRIGAFREKKGQMETKT</sequence>